<evidence type="ECO:0000256" key="1">
    <source>
        <dbReference type="SAM" id="MobiDB-lite"/>
    </source>
</evidence>
<feature type="region of interest" description="Disordered" evidence="1">
    <location>
        <begin position="1"/>
        <end position="37"/>
    </location>
</feature>
<gene>
    <name evidence="2" type="ORF">R3P38DRAFT_3267811</name>
</gene>
<evidence type="ECO:0000313" key="2">
    <source>
        <dbReference type="EMBL" id="KAK7027660.1"/>
    </source>
</evidence>
<name>A0AAW0BMR1_9AGAR</name>
<comment type="caution">
    <text evidence="2">The sequence shown here is derived from an EMBL/GenBank/DDBJ whole genome shotgun (WGS) entry which is preliminary data.</text>
</comment>
<evidence type="ECO:0000313" key="3">
    <source>
        <dbReference type="Proteomes" id="UP001362999"/>
    </source>
</evidence>
<organism evidence="2 3">
    <name type="scientific">Favolaschia claudopus</name>
    <dbReference type="NCBI Taxonomy" id="2862362"/>
    <lineage>
        <taxon>Eukaryota</taxon>
        <taxon>Fungi</taxon>
        <taxon>Dikarya</taxon>
        <taxon>Basidiomycota</taxon>
        <taxon>Agaricomycotina</taxon>
        <taxon>Agaricomycetes</taxon>
        <taxon>Agaricomycetidae</taxon>
        <taxon>Agaricales</taxon>
        <taxon>Marasmiineae</taxon>
        <taxon>Mycenaceae</taxon>
        <taxon>Favolaschia</taxon>
    </lineage>
</organism>
<accession>A0AAW0BMR1</accession>
<dbReference type="AlphaFoldDB" id="A0AAW0BMR1"/>
<keyword evidence="3" id="KW-1185">Reference proteome</keyword>
<reference evidence="2 3" key="1">
    <citation type="journal article" date="2024" name="J Genomics">
        <title>Draft genome sequencing and assembly of Favolaschia claudopus CIRM-BRFM 2984 isolated from oak limbs.</title>
        <authorList>
            <person name="Navarro D."/>
            <person name="Drula E."/>
            <person name="Chaduli D."/>
            <person name="Cazenave R."/>
            <person name="Ahrendt S."/>
            <person name="Wang J."/>
            <person name="Lipzen A."/>
            <person name="Daum C."/>
            <person name="Barry K."/>
            <person name="Grigoriev I.V."/>
            <person name="Favel A."/>
            <person name="Rosso M.N."/>
            <person name="Martin F."/>
        </authorList>
    </citation>
    <scope>NUCLEOTIDE SEQUENCE [LARGE SCALE GENOMIC DNA]</scope>
    <source>
        <strain evidence="2 3">CIRM-BRFM 2984</strain>
    </source>
</reference>
<feature type="compositionally biased region" description="Polar residues" evidence="1">
    <location>
        <begin position="155"/>
        <end position="165"/>
    </location>
</feature>
<dbReference type="EMBL" id="JAWWNJ010000029">
    <property type="protein sequence ID" value="KAK7027660.1"/>
    <property type="molecule type" value="Genomic_DNA"/>
</dbReference>
<sequence>MNWLGSGSCEDDERAASGALMKTGGPPPLTESFEDDEAGDDPSCLYFNLLCQLIAVPSPPPVLHPPLHRGRQVSQITPPHPRPFEPRLPRSPHLIFASSSTCPLTFIQRETILLRPSNHPSPMRTRPCLALCRVAHHLKAIMFVPQFTTAAGLSVTRDSTQQRQTPAPPSFSPPRYHDARELVSSIPRAKGMGQEEEGWGWGETEEFVWRRWDGIDASSLASTSALPSLTGCRKHGGAGEAVAVDLSPDEIDEGRAVWYGRTPSKLFLAFAIPPCRPLVPISSILPIRLSALHASLPPSFLADSESTILSRHPFEYRVLCARYCSDALLIPIFVFVSSRPKSTTYRLVAVLPTPCFRH</sequence>
<proteinExistence type="predicted"/>
<dbReference type="Proteomes" id="UP001362999">
    <property type="component" value="Unassembled WGS sequence"/>
</dbReference>
<protein>
    <submittedName>
        <fullName evidence="2">Uncharacterized protein</fullName>
    </submittedName>
</protein>
<feature type="region of interest" description="Disordered" evidence="1">
    <location>
        <begin position="155"/>
        <end position="176"/>
    </location>
</feature>